<evidence type="ECO:0000313" key="2">
    <source>
        <dbReference type="EMBL" id="RLJ70212.1"/>
    </source>
</evidence>
<dbReference type="InterPro" id="IPR011486">
    <property type="entry name" value="BBP2"/>
</dbReference>
<evidence type="ECO:0000256" key="1">
    <source>
        <dbReference type="SAM" id="SignalP"/>
    </source>
</evidence>
<feature type="signal peptide" evidence="1">
    <location>
        <begin position="1"/>
        <end position="19"/>
    </location>
</feature>
<dbReference type="Proteomes" id="UP000267841">
    <property type="component" value="Unassembled WGS sequence"/>
</dbReference>
<keyword evidence="3" id="KW-1185">Reference proteome</keyword>
<keyword evidence="1" id="KW-0732">Signal</keyword>
<proteinExistence type="predicted"/>
<reference evidence="2 3" key="1">
    <citation type="submission" date="2018-10" db="EMBL/GenBank/DDBJ databases">
        <title>Genomic Encyclopedia of Archaeal and Bacterial Type Strains, Phase II (KMG-II): from individual species to whole genera.</title>
        <authorList>
            <person name="Goeker M."/>
        </authorList>
    </citation>
    <scope>NUCLEOTIDE SEQUENCE [LARGE SCALE GENOMIC DNA]</scope>
    <source>
        <strain evidence="2 3">DSM 16510</strain>
    </source>
</reference>
<dbReference type="OrthoDB" id="11258at2"/>
<comment type="caution">
    <text evidence="2">The sequence shown here is derived from an EMBL/GenBank/DDBJ whole genome shotgun (WGS) entry which is preliminary data.</text>
</comment>
<sequence length="342" mass="37089">MKKKLLLTAILAFTGSSIAQEKTLSLKLSQPLELYGGLTGGYFFTTNEGGKDSQDAFKLTNALIGLKSSEGIVGFDLAVGSFLAPSVWDGGVNNSMVSYTQGEPTYDEAGILWGYATLSPIDKLSLKLGYIPTNIGAEVINTYANKSITLGAVWFAQPVIYPGVRVSYEVFKDIKLYAEYNHDSVSPRREAFAFGSLGSISGISYALSYYDYTGFKNLIDLVLGYSIGDIELGLNADYQWLDSSAKTPGQDDSAYGLAVYITPKLGILSIPVRLEYFNEGTSGIYWGGADKGYTVTVTPTFKPSENTFIRGEVAYISTDNKVFKNGTEDNKTTLAVELGFTF</sequence>
<feature type="chain" id="PRO_5019832039" evidence="1">
    <location>
        <begin position="20"/>
        <end position="342"/>
    </location>
</feature>
<dbReference type="AlphaFoldDB" id="A0A497XSV8"/>
<protein>
    <submittedName>
        <fullName evidence="2">Putative OmpL-like beta-barrel porin-2</fullName>
    </submittedName>
</protein>
<dbReference type="RefSeq" id="WP_121009451.1">
    <property type="nucleotide sequence ID" value="NZ_RCCJ01000001.1"/>
</dbReference>
<evidence type="ECO:0000313" key="3">
    <source>
        <dbReference type="Proteomes" id="UP000267841"/>
    </source>
</evidence>
<dbReference type="EMBL" id="RCCJ01000001">
    <property type="protein sequence ID" value="RLJ70212.1"/>
    <property type="molecule type" value="Genomic_DNA"/>
</dbReference>
<accession>A0A497XSV8</accession>
<dbReference type="SUPFAM" id="SSF56935">
    <property type="entry name" value="Porins"/>
    <property type="match status" value="1"/>
</dbReference>
<dbReference type="Pfam" id="PF07642">
    <property type="entry name" value="BBP2"/>
    <property type="match status" value="1"/>
</dbReference>
<gene>
    <name evidence="2" type="ORF">BCF55_0478</name>
</gene>
<name>A0A497XSV8_9AQUI</name>
<organism evidence="2 3">
    <name type="scientific">Hydrogenivirga caldilitoris</name>
    <dbReference type="NCBI Taxonomy" id="246264"/>
    <lineage>
        <taxon>Bacteria</taxon>
        <taxon>Pseudomonadati</taxon>
        <taxon>Aquificota</taxon>
        <taxon>Aquificia</taxon>
        <taxon>Aquificales</taxon>
        <taxon>Aquificaceae</taxon>
        <taxon>Hydrogenivirga</taxon>
    </lineage>
</organism>